<dbReference type="AlphaFoldDB" id="A0A0F9TK52"/>
<keyword evidence="1" id="KW-0175">Coiled coil</keyword>
<sequence length="103" mass="11329">MDAALQNTLLSRKIERMHSEIELEMDRASKAEAEVVRLREVLRNVQWRPSCGRPGTSAYPTCIGCGIVSHGALSTPSHKDDCVIETALRQQIKATEPVQGGVE</sequence>
<accession>A0A0F9TK52</accession>
<evidence type="ECO:0000313" key="2">
    <source>
        <dbReference type="EMBL" id="KKN49376.1"/>
    </source>
</evidence>
<feature type="coiled-coil region" evidence="1">
    <location>
        <begin position="14"/>
        <end position="48"/>
    </location>
</feature>
<comment type="caution">
    <text evidence="2">The sequence shown here is derived from an EMBL/GenBank/DDBJ whole genome shotgun (WGS) entry which is preliminary data.</text>
</comment>
<gene>
    <name evidence="2" type="ORF">LCGC14_0643520</name>
</gene>
<reference evidence="2" key="1">
    <citation type="journal article" date="2015" name="Nature">
        <title>Complex archaea that bridge the gap between prokaryotes and eukaryotes.</title>
        <authorList>
            <person name="Spang A."/>
            <person name="Saw J.H."/>
            <person name="Jorgensen S.L."/>
            <person name="Zaremba-Niedzwiedzka K."/>
            <person name="Martijn J."/>
            <person name="Lind A.E."/>
            <person name="van Eijk R."/>
            <person name="Schleper C."/>
            <person name="Guy L."/>
            <person name="Ettema T.J."/>
        </authorList>
    </citation>
    <scope>NUCLEOTIDE SEQUENCE</scope>
</reference>
<name>A0A0F9TK52_9ZZZZ</name>
<proteinExistence type="predicted"/>
<evidence type="ECO:0000256" key="1">
    <source>
        <dbReference type="SAM" id="Coils"/>
    </source>
</evidence>
<protein>
    <submittedName>
        <fullName evidence="2">Uncharacterized protein</fullName>
    </submittedName>
</protein>
<organism evidence="2">
    <name type="scientific">marine sediment metagenome</name>
    <dbReference type="NCBI Taxonomy" id="412755"/>
    <lineage>
        <taxon>unclassified sequences</taxon>
        <taxon>metagenomes</taxon>
        <taxon>ecological metagenomes</taxon>
    </lineage>
</organism>
<dbReference type="EMBL" id="LAZR01001171">
    <property type="protein sequence ID" value="KKN49376.1"/>
    <property type="molecule type" value="Genomic_DNA"/>
</dbReference>